<reference evidence="1" key="1">
    <citation type="journal article" date="2014" name="Genome Announc.">
        <title>Draft Genome Sequence of Clostridium straminisolvens Strain JCM 21531T, Isolated from a Cellulose-Degrading Bacterial Community.</title>
        <authorList>
            <person name="Yuki M."/>
            <person name="Oshima K."/>
            <person name="Suda W."/>
            <person name="Sakamoto M."/>
            <person name="Kitamura K."/>
            <person name="Iida T."/>
            <person name="Hattori M."/>
            <person name="Ohkuma M."/>
        </authorList>
    </citation>
    <scope>NUCLEOTIDE SEQUENCE [LARGE SCALE GENOMIC DNA]</scope>
    <source>
        <strain evidence="1">JCM 21531</strain>
    </source>
</reference>
<dbReference type="AlphaFoldDB" id="W4V705"/>
<dbReference type="RefSeq" id="WP_054847039.1">
    <property type="nucleotide sequence ID" value="NZ_BAVR01000020.1"/>
</dbReference>
<dbReference type="EMBL" id="BAVR01000020">
    <property type="protein sequence ID" value="GAE88519.1"/>
    <property type="molecule type" value="Genomic_DNA"/>
</dbReference>
<sequence>MSEFSFSYHLRTNDPQEVVNLLKSCGLKGYVFPSVNNWTTFVCEEEDVEENAKLINANTGLLVYYSFAEDFGWGFSIFKGNEKVCSYNCLWSGPVFDEDGELIVDEDGELIELEDISIDDSNLKIDELLALVENDASKVNKIKEILYPKDIDETIESNPQYTFMELLGIENFEWVSYGIASRHTDDFEGVIQVDI</sequence>
<evidence type="ECO:0000313" key="2">
    <source>
        <dbReference type="Proteomes" id="UP000019109"/>
    </source>
</evidence>
<accession>W4V705</accession>
<organism evidence="1 2">
    <name type="scientific">Acetivibrio straminisolvens JCM 21531</name>
    <dbReference type="NCBI Taxonomy" id="1294263"/>
    <lineage>
        <taxon>Bacteria</taxon>
        <taxon>Bacillati</taxon>
        <taxon>Bacillota</taxon>
        <taxon>Clostridia</taxon>
        <taxon>Eubacteriales</taxon>
        <taxon>Oscillospiraceae</taxon>
        <taxon>Acetivibrio</taxon>
    </lineage>
</organism>
<name>W4V705_9FIRM</name>
<keyword evidence="2" id="KW-1185">Reference proteome</keyword>
<gene>
    <name evidence="1" type="ORF">JCM21531_1967</name>
</gene>
<proteinExistence type="predicted"/>
<protein>
    <submittedName>
        <fullName evidence="1">Uncharacterized protein</fullName>
    </submittedName>
</protein>
<evidence type="ECO:0000313" key="1">
    <source>
        <dbReference type="EMBL" id="GAE88519.1"/>
    </source>
</evidence>
<dbReference type="Proteomes" id="UP000019109">
    <property type="component" value="Unassembled WGS sequence"/>
</dbReference>
<comment type="caution">
    <text evidence="1">The sequence shown here is derived from an EMBL/GenBank/DDBJ whole genome shotgun (WGS) entry which is preliminary data.</text>
</comment>
<dbReference type="OrthoDB" id="2085873at2"/>